<name>L0A0U3_DEIPD</name>
<dbReference type="eggNOG" id="COG3393">
    <property type="taxonomic scope" value="Bacteria"/>
</dbReference>
<dbReference type="EMBL" id="CP003382">
    <property type="protein sequence ID" value="AFZ67466.1"/>
    <property type="molecule type" value="Genomic_DNA"/>
</dbReference>
<protein>
    <recommendedName>
        <fullName evidence="1">N-acetyltransferase domain-containing protein</fullName>
    </recommendedName>
</protein>
<evidence type="ECO:0000313" key="2">
    <source>
        <dbReference type="EMBL" id="AFZ67466.1"/>
    </source>
</evidence>
<dbReference type="PATRIC" id="fig|937777.3.peg.1967"/>
<feature type="domain" description="N-acetyltransferase" evidence="1">
    <location>
        <begin position="115"/>
        <end position="245"/>
    </location>
</feature>
<dbReference type="SUPFAM" id="SSF55729">
    <property type="entry name" value="Acyl-CoA N-acyltransferases (Nat)"/>
    <property type="match status" value="1"/>
</dbReference>
<organism evidence="2 3">
    <name type="scientific">Deinococcus peraridilitoris (strain DSM 19664 / LMG 22246 / CIP 109416 / KR-200)</name>
    <dbReference type="NCBI Taxonomy" id="937777"/>
    <lineage>
        <taxon>Bacteria</taxon>
        <taxon>Thermotogati</taxon>
        <taxon>Deinococcota</taxon>
        <taxon>Deinococci</taxon>
        <taxon>Deinococcales</taxon>
        <taxon>Deinococcaceae</taxon>
        <taxon>Deinococcus</taxon>
    </lineage>
</organism>
<keyword evidence="3" id="KW-1185">Reference proteome</keyword>
<dbReference type="RefSeq" id="WP_015235771.1">
    <property type="nucleotide sequence ID" value="NC_019793.1"/>
</dbReference>
<evidence type="ECO:0000259" key="1">
    <source>
        <dbReference type="PROSITE" id="PS51186"/>
    </source>
</evidence>
<dbReference type="Proteomes" id="UP000010467">
    <property type="component" value="Chromosome"/>
</dbReference>
<dbReference type="InterPro" id="IPR000182">
    <property type="entry name" value="GNAT_dom"/>
</dbReference>
<reference evidence="3" key="1">
    <citation type="submission" date="2012-03" db="EMBL/GenBank/DDBJ databases">
        <title>Complete sequence of chromosome of Deinococcus peraridilitoris DSM 19664.</title>
        <authorList>
            <person name="Lucas S."/>
            <person name="Copeland A."/>
            <person name="Lapidus A."/>
            <person name="Glavina del Rio T."/>
            <person name="Dalin E."/>
            <person name="Tice H."/>
            <person name="Bruce D."/>
            <person name="Goodwin L."/>
            <person name="Pitluck S."/>
            <person name="Peters L."/>
            <person name="Mikhailova N."/>
            <person name="Lu M."/>
            <person name="Kyrpides N."/>
            <person name="Mavromatis K."/>
            <person name="Ivanova N."/>
            <person name="Brettin T."/>
            <person name="Detter J.C."/>
            <person name="Han C."/>
            <person name="Larimer F."/>
            <person name="Land M."/>
            <person name="Hauser L."/>
            <person name="Markowitz V."/>
            <person name="Cheng J.-F."/>
            <person name="Hugenholtz P."/>
            <person name="Woyke T."/>
            <person name="Wu D."/>
            <person name="Pukall R."/>
            <person name="Steenblock K."/>
            <person name="Brambilla E."/>
            <person name="Klenk H.-P."/>
            <person name="Eisen J.A."/>
        </authorList>
    </citation>
    <scope>NUCLEOTIDE SEQUENCE [LARGE SCALE GENOMIC DNA]</scope>
    <source>
        <strain evidence="3">DSM 19664 / LMG 22246 / CIP 109416 / KR-200</strain>
    </source>
</reference>
<dbReference type="HOGENOM" id="CLU_1213398_0_0_0"/>
<evidence type="ECO:0000313" key="3">
    <source>
        <dbReference type="Proteomes" id="UP000010467"/>
    </source>
</evidence>
<dbReference type="STRING" id="937777.Deipe_1963"/>
<sequence>MTHSLTPLQLMELQIPTLFVLDEDQRLRFVREPGYPEAELDPAPRFFMGRTPQGNTWRFRHDLPPELIGELEPLCSAEPISADLEGEPRLAPMIRAVLGAWAPITKEYRGPAYRLPGEVVTPQDLDVTLVTETNAAALLRAHFPQRITSRSGFRVGPCGAVLVEGQAVSLCYCARITDRAAEAGVETAPTFRGRGYASGAVIRWAEAVRHSGRLAFYSTEWGNSASRGVARRLAGVQYGEDWSLD</sequence>
<proteinExistence type="predicted"/>
<gene>
    <name evidence="2" type="ordered locus">Deipe_1963</name>
</gene>
<dbReference type="KEGG" id="dpd:Deipe_1963"/>
<dbReference type="Gene3D" id="3.40.630.30">
    <property type="match status" value="1"/>
</dbReference>
<accession>L0A0U3</accession>
<dbReference type="AlphaFoldDB" id="L0A0U3"/>
<dbReference type="PROSITE" id="PS51186">
    <property type="entry name" value="GNAT"/>
    <property type="match status" value="1"/>
</dbReference>
<dbReference type="GO" id="GO:0016747">
    <property type="term" value="F:acyltransferase activity, transferring groups other than amino-acyl groups"/>
    <property type="evidence" value="ECO:0007669"/>
    <property type="project" value="InterPro"/>
</dbReference>
<dbReference type="InterPro" id="IPR016181">
    <property type="entry name" value="Acyl_CoA_acyltransferase"/>
</dbReference>